<dbReference type="EMBL" id="JAGIKX010000050">
    <property type="protein sequence ID" value="MBP2259067.1"/>
    <property type="molecule type" value="Genomic_DNA"/>
</dbReference>
<dbReference type="InterPro" id="IPR036291">
    <property type="entry name" value="NAD(P)-bd_dom_sf"/>
</dbReference>
<organism evidence="3 4">
    <name type="scientific">Virgibacillus alimentarius</name>
    <dbReference type="NCBI Taxonomy" id="698769"/>
    <lineage>
        <taxon>Bacteria</taxon>
        <taxon>Bacillati</taxon>
        <taxon>Bacillota</taxon>
        <taxon>Bacilli</taxon>
        <taxon>Bacillales</taxon>
        <taxon>Bacillaceae</taxon>
        <taxon>Virgibacillus</taxon>
    </lineage>
</organism>
<protein>
    <submittedName>
        <fullName evidence="3">NAD(P)-dependent dehydrogenase (Short-subunit alcohol dehydrogenase family)</fullName>
    </submittedName>
</protein>
<dbReference type="PANTHER" id="PTHR24321:SF8">
    <property type="entry name" value="ESTRADIOL 17-BETA-DEHYDROGENASE 8-RELATED"/>
    <property type="match status" value="1"/>
</dbReference>
<dbReference type="SUPFAM" id="SSF51735">
    <property type="entry name" value="NAD(P)-binding Rossmann-fold domains"/>
    <property type="match status" value="1"/>
</dbReference>
<evidence type="ECO:0000256" key="2">
    <source>
        <dbReference type="ARBA" id="ARBA00023002"/>
    </source>
</evidence>
<dbReference type="Gene3D" id="3.40.50.720">
    <property type="entry name" value="NAD(P)-binding Rossmann-like Domain"/>
    <property type="match status" value="1"/>
</dbReference>
<comment type="similarity">
    <text evidence="1">Belongs to the short-chain dehydrogenases/reductases (SDR) family.</text>
</comment>
<dbReference type="InterPro" id="IPR002347">
    <property type="entry name" value="SDR_fam"/>
</dbReference>
<evidence type="ECO:0000313" key="3">
    <source>
        <dbReference type="EMBL" id="MBP2259067.1"/>
    </source>
</evidence>
<dbReference type="PROSITE" id="PS00061">
    <property type="entry name" value="ADH_SHORT"/>
    <property type="match status" value="1"/>
</dbReference>
<proteinExistence type="inferred from homology"/>
<reference evidence="3 4" key="1">
    <citation type="submission" date="2021-03" db="EMBL/GenBank/DDBJ databases">
        <title>Genomic Encyclopedia of Type Strains, Phase IV (KMG-IV): sequencing the most valuable type-strain genomes for metagenomic binning, comparative biology and taxonomic classification.</title>
        <authorList>
            <person name="Goeker M."/>
        </authorList>
    </citation>
    <scope>NUCLEOTIDE SEQUENCE [LARGE SCALE GENOMIC DNA]</scope>
    <source>
        <strain evidence="3 4">DSM 25790</strain>
    </source>
</reference>
<dbReference type="CDD" id="cd05233">
    <property type="entry name" value="SDR_c"/>
    <property type="match status" value="1"/>
</dbReference>
<dbReference type="PANTHER" id="PTHR24321">
    <property type="entry name" value="DEHYDROGENASES, SHORT CHAIN"/>
    <property type="match status" value="1"/>
</dbReference>
<accession>A0ABS4SCK2</accession>
<sequence>MSRLEGKVAIITGAAGGIGQKTSEIFLKEGAKVALVDMNEDSLDKVKAELEQYGEVITVKADVTNEEDVKNYVNKTVEQFGRIDIFFNNAGIEGAVAPLVEQTIEDFDQVFKVNVNGVFLGLKHVLPVMSKQKTGSVINTSSDAGLSGDPGIGPYAASKHAVVGLTKTAALEVANDNVRINSIHPTSVNTRMMRSIEAGMSPADDAKAKEELTNEIPLGRYGETDEVSKLVLFLASDDSSFVTGSQYRVDGGIGARH</sequence>
<dbReference type="RefSeq" id="WP_226371699.1">
    <property type="nucleotide sequence ID" value="NZ_JAGIKX010000050.1"/>
</dbReference>
<dbReference type="InterPro" id="IPR020904">
    <property type="entry name" value="Sc_DH/Rdtase_CS"/>
</dbReference>
<dbReference type="Proteomes" id="UP001519294">
    <property type="component" value="Unassembled WGS sequence"/>
</dbReference>
<keyword evidence="2" id="KW-0560">Oxidoreductase</keyword>
<gene>
    <name evidence="3" type="ORF">J2Z81_003058</name>
</gene>
<dbReference type="PRINTS" id="PR00081">
    <property type="entry name" value="GDHRDH"/>
</dbReference>
<dbReference type="NCBIfam" id="NF005559">
    <property type="entry name" value="PRK07231.1"/>
    <property type="match status" value="1"/>
</dbReference>
<dbReference type="Pfam" id="PF13561">
    <property type="entry name" value="adh_short_C2"/>
    <property type="match status" value="1"/>
</dbReference>
<evidence type="ECO:0000256" key="1">
    <source>
        <dbReference type="ARBA" id="ARBA00006484"/>
    </source>
</evidence>
<name>A0ABS4SCK2_9BACI</name>
<dbReference type="PRINTS" id="PR00080">
    <property type="entry name" value="SDRFAMILY"/>
</dbReference>
<comment type="caution">
    <text evidence="3">The sequence shown here is derived from an EMBL/GenBank/DDBJ whole genome shotgun (WGS) entry which is preliminary data.</text>
</comment>
<keyword evidence="4" id="KW-1185">Reference proteome</keyword>
<evidence type="ECO:0000313" key="4">
    <source>
        <dbReference type="Proteomes" id="UP001519294"/>
    </source>
</evidence>